<comment type="caution">
    <text evidence="5">The sequence shown here is derived from an EMBL/GenBank/DDBJ whole genome shotgun (WGS) entry which is preliminary data.</text>
</comment>
<dbReference type="Gene3D" id="1.10.10.10">
    <property type="entry name" value="Winged helix-like DNA-binding domain superfamily/Winged helix DNA-binding domain"/>
    <property type="match status" value="1"/>
</dbReference>
<dbReference type="AlphaFoldDB" id="A0A4S4BYL1"/>
<evidence type="ECO:0000256" key="3">
    <source>
        <dbReference type="ARBA" id="ARBA00023163"/>
    </source>
</evidence>
<dbReference type="CDD" id="cd00090">
    <property type="entry name" value="HTH_ARSR"/>
    <property type="match status" value="1"/>
</dbReference>
<dbReference type="Pfam" id="PF01022">
    <property type="entry name" value="HTH_5"/>
    <property type="match status" value="1"/>
</dbReference>
<dbReference type="OrthoDB" id="9781958at2"/>
<evidence type="ECO:0000256" key="1">
    <source>
        <dbReference type="ARBA" id="ARBA00023015"/>
    </source>
</evidence>
<dbReference type="GO" id="GO:0003700">
    <property type="term" value="F:DNA-binding transcription factor activity"/>
    <property type="evidence" value="ECO:0007669"/>
    <property type="project" value="InterPro"/>
</dbReference>
<evidence type="ECO:0000259" key="4">
    <source>
        <dbReference type="PROSITE" id="PS50987"/>
    </source>
</evidence>
<dbReference type="SUPFAM" id="SSF46785">
    <property type="entry name" value="Winged helix' DNA-binding domain"/>
    <property type="match status" value="1"/>
</dbReference>
<keyword evidence="6" id="KW-1185">Reference proteome</keyword>
<dbReference type="InterPro" id="IPR036388">
    <property type="entry name" value="WH-like_DNA-bd_sf"/>
</dbReference>
<dbReference type="InterPro" id="IPR001845">
    <property type="entry name" value="HTH_ArsR_DNA-bd_dom"/>
</dbReference>
<name>A0A4S4BYL1_9BACL</name>
<dbReference type="PANTHER" id="PTHR33154">
    <property type="entry name" value="TRANSCRIPTIONAL REGULATOR, ARSR FAMILY"/>
    <property type="match status" value="1"/>
</dbReference>
<dbReference type="PANTHER" id="PTHR33154:SF33">
    <property type="entry name" value="TRANSCRIPTIONAL REPRESSOR SDPR"/>
    <property type="match status" value="1"/>
</dbReference>
<organism evidence="5 6">
    <name type="scientific">Cohnella fermenti</name>
    <dbReference type="NCBI Taxonomy" id="2565925"/>
    <lineage>
        <taxon>Bacteria</taxon>
        <taxon>Bacillati</taxon>
        <taxon>Bacillota</taxon>
        <taxon>Bacilli</taxon>
        <taxon>Bacillales</taxon>
        <taxon>Paenibacillaceae</taxon>
        <taxon>Cohnella</taxon>
    </lineage>
</organism>
<evidence type="ECO:0000256" key="2">
    <source>
        <dbReference type="ARBA" id="ARBA00023125"/>
    </source>
</evidence>
<keyword evidence="3" id="KW-0804">Transcription</keyword>
<keyword evidence="2" id="KW-0238">DNA-binding</keyword>
<dbReference type="Proteomes" id="UP000310636">
    <property type="component" value="Unassembled WGS sequence"/>
</dbReference>
<dbReference type="PROSITE" id="PS50987">
    <property type="entry name" value="HTH_ARSR_2"/>
    <property type="match status" value="1"/>
</dbReference>
<evidence type="ECO:0000313" key="5">
    <source>
        <dbReference type="EMBL" id="THF80328.1"/>
    </source>
</evidence>
<dbReference type="RefSeq" id="WP_136369765.1">
    <property type="nucleotide sequence ID" value="NZ_SSOB01000011.1"/>
</dbReference>
<dbReference type="InterPro" id="IPR036390">
    <property type="entry name" value="WH_DNA-bd_sf"/>
</dbReference>
<proteinExistence type="predicted"/>
<reference evidence="5 6" key="1">
    <citation type="submission" date="2019-04" db="EMBL/GenBank/DDBJ databases">
        <title>Cohnella sp. nov. isolated from preserved vegetables.</title>
        <authorList>
            <person name="Lin S.-Y."/>
            <person name="Hung M.-H."/>
            <person name="Young C.-C."/>
        </authorList>
    </citation>
    <scope>NUCLEOTIDE SEQUENCE [LARGE SCALE GENOMIC DNA]</scope>
    <source>
        <strain evidence="5 6">CC-MHH1044</strain>
    </source>
</reference>
<dbReference type="InterPro" id="IPR051081">
    <property type="entry name" value="HTH_MetalResp_TranReg"/>
</dbReference>
<dbReference type="SMART" id="SM00418">
    <property type="entry name" value="HTH_ARSR"/>
    <property type="match status" value="1"/>
</dbReference>
<accession>A0A4S4BYL1</accession>
<dbReference type="EMBL" id="SSOB01000011">
    <property type="protein sequence ID" value="THF80328.1"/>
    <property type="molecule type" value="Genomic_DNA"/>
</dbReference>
<keyword evidence="1" id="KW-0805">Transcription regulation</keyword>
<dbReference type="GO" id="GO:0003677">
    <property type="term" value="F:DNA binding"/>
    <property type="evidence" value="ECO:0007669"/>
    <property type="project" value="UniProtKB-KW"/>
</dbReference>
<protein>
    <submittedName>
        <fullName evidence="5">ArsR family transcriptional regulator</fullName>
    </submittedName>
</protein>
<gene>
    <name evidence="5" type="ORF">E6C55_10595</name>
</gene>
<sequence length="314" mass="35139">MTIHATTARSYLPLFEAMASEVRLTIIELLADRELNVKDIAARLRLSPAIVTMHVRKLEEAGIIGTRRIRKDGGTHKMCMLQETSIAIELLSANAAGTVREQSIPVGHYTAFEVHPTCGLATKEKLIGFYDDPRYFLDPERVNAAILWFKSGFVEYKTPNYLLPNQLATKLEISMELASEAPGVSDNWPSDIHICFNAVSLGTWTSPGDFGKDSRGKFTPDWWNSHVNQYGLWKTLRVDATGTYMDGERISDTVLADLQLDEKFWTLRFSVEENARHVGGLTLYGAGFGNYNRDILLRITHTDQSAKQGPGEIT</sequence>
<dbReference type="InterPro" id="IPR011991">
    <property type="entry name" value="ArsR-like_HTH"/>
</dbReference>
<feature type="domain" description="HTH arsR-type" evidence="4">
    <location>
        <begin position="3"/>
        <end position="97"/>
    </location>
</feature>
<evidence type="ECO:0000313" key="6">
    <source>
        <dbReference type="Proteomes" id="UP000310636"/>
    </source>
</evidence>